<dbReference type="NCBIfam" id="TIGR00756">
    <property type="entry name" value="PPR"/>
    <property type="match status" value="1"/>
</dbReference>
<feature type="compositionally biased region" description="Acidic residues" evidence="3">
    <location>
        <begin position="12"/>
        <end position="24"/>
    </location>
</feature>
<protein>
    <recommendedName>
        <fullName evidence="4">Pentatricopeptide repeat-containing protein-mitochondrial domain-containing protein</fullName>
    </recommendedName>
</protein>
<dbReference type="EMBL" id="BT124498">
    <property type="protein sequence ID" value="ADE77743.1"/>
    <property type="molecule type" value="mRNA"/>
</dbReference>
<dbReference type="PANTHER" id="PTHR47003:SF2">
    <property type="entry name" value="OS01G0970900 PROTEIN"/>
    <property type="match status" value="1"/>
</dbReference>
<reference evidence="5" key="1">
    <citation type="submission" date="2010-04" db="EMBL/GenBank/DDBJ databases">
        <authorList>
            <person name="Reid K.E."/>
            <person name="Liao N."/>
            <person name="Chan S."/>
            <person name="Docking R."/>
            <person name="Taylor G."/>
            <person name="Moore R."/>
            <person name="Mayo M."/>
            <person name="Munro S."/>
            <person name="King J."/>
            <person name="Yanchuk A."/>
            <person name="Holt R."/>
            <person name="Jones S."/>
            <person name="Marra M."/>
            <person name="Ritland C.E."/>
            <person name="Ritland K."/>
            <person name="Bohlmann J."/>
        </authorList>
    </citation>
    <scope>NUCLEOTIDE SEQUENCE</scope>
    <source>
        <tissue evidence="5">Bud</tissue>
    </source>
</reference>
<feature type="repeat" description="PPR" evidence="2">
    <location>
        <begin position="207"/>
        <end position="241"/>
    </location>
</feature>
<organism evidence="5">
    <name type="scientific">Picea sitchensis</name>
    <name type="common">Sitka spruce</name>
    <name type="synonym">Pinus sitchensis</name>
    <dbReference type="NCBI Taxonomy" id="3332"/>
    <lineage>
        <taxon>Eukaryota</taxon>
        <taxon>Viridiplantae</taxon>
        <taxon>Streptophyta</taxon>
        <taxon>Embryophyta</taxon>
        <taxon>Tracheophyta</taxon>
        <taxon>Spermatophyta</taxon>
        <taxon>Pinopsida</taxon>
        <taxon>Pinidae</taxon>
        <taxon>Conifers I</taxon>
        <taxon>Pinales</taxon>
        <taxon>Pinaceae</taxon>
        <taxon>Picea</taxon>
    </lineage>
</organism>
<evidence type="ECO:0000259" key="4">
    <source>
        <dbReference type="Pfam" id="PF23276"/>
    </source>
</evidence>
<accession>D5ADX4</accession>
<name>D5ADX4_PICSI</name>
<evidence type="ECO:0000256" key="2">
    <source>
        <dbReference type="PROSITE-ProRule" id="PRU00708"/>
    </source>
</evidence>
<dbReference type="InterPro" id="IPR011990">
    <property type="entry name" value="TPR-like_helical_dom_sf"/>
</dbReference>
<sequence>MVQAPDKTQADSSEDENSEEEDETLHEFNKTDKIQGKKKGNMGKAGREICEVLKKGDEDMEESLTQLGVRIDHRLVKMVLKKTSSPSLALRFFQWAKLQPGFTHNTLTYNKLTNLLGSSKDFETLQKILTEMLPARRNYSVKTFTFATAWHDDSDMLNKVIEMIDKLELSPRRHAYEMLIAALCEDNHASAALGVLEKMVRADCVLRAATFRPLLTVFCLNDQMDKVQVLFEMMKMTGCPPDSIT</sequence>
<evidence type="ECO:0000256" key="1">
    <source>
        <dbReference type="ARBA" id="ARBA00022737"/>
    </source>
</evidence>
<keyword evidence="1" id="KW-0677">Repeat</keyword>
<feature type="region of interest" description="Disordered" evidence="3">
    <location>
        <begin position="1"/>
        <end position="41"/>
    </location>
</feature>
<feature type="compositionally biased region" description="Basic and acidic residues" evidence="3">
    <location>
        <begin position="25"/>
        <end position="35"/>
    </location>
</feature>
<dbReference type="Gene3D" id="1.25.40.10">
    <property type="entry name" value="Tetratricopeptide repeat domain"/>
    <property type="match status" value="2"/>
</dbReference>
<dbReference type="PROSITE" id="PS51375">
    <property type="entry name" value="PPR"/>
    <property type="match status" value="1"/>
</dbReference>
<dbReference type="InterPro" id="IPR002885">
    <property type="entry name" value="PPR_rpt"/>
</dbReference>
<dbReference type="PANTHER" id="PTHR47003">
    <property type="entry name" value="OS01G0970900 PROTEIN"/>
    <property type="match status" value="1"/>
</dbReference>
<dbReference type="InterPro" id="IPR044578">
    <property type="entry name" value="BIR6-like"/>
</dbReference>
<dbReference type="Pfam" id="PF23276">
    <property type="entry name" value="TPR_24"/>
    <property type="match status" value="1"/>
</dbReference>
<evidence type="ECO:0000256" key="3">
    <source>
        <dbReference type="SAM" id="MobiDB-lite"/>
    </source>
</evidence>
<feature type="domain" description="Pentatricopeptide repeat-containing protein-mitochondrial" evidence="4">
    <location>
        <begin position="148"/>
        <end position="228"/>
    </location>
</feature>
<proteinExistence type="evidence at transcript level"/>
<dbReference type="AlphaFoldDB" id="D5ADX4"/>
<dbReference type="GO" id="GO:0008380">
    <property type="term" value="P:RNA splicing"/>
    <property type="evidence" value="ECO:0007669"/>
    <property type="project" value="InterPro"/>
</dbReference>
<evidence type="ECO:0000313" key="5">
    <source>
        <dbReference type="EMBL" id="ADE77743.1"/>
    </source>
</evidence>
<dbReference type="InterPro" id="IPR057027">
    <property type="entry name" value="TPR_mt"/>
</dbReference>